<name>A0A1H2J9T7_9BACT</name>
<protein>
    <submittedName>
        <fullName evidence="13">Dihydroorotate dehydrogenase electron transfer subunit</fullName>
    </submittedName>
</protein>
<dbReference type="InterPro" id="IPR050353">
    <property type="entry name" value="PyrK_electron_transfer"/>
</dbReference>
<keyword evidence="8 11" id="KW-0408">Iron</keyword>
<accession>A0A1H2J9T7</accession>
<comment type="cofactor">
    <cofactor evidence="11">
        <name>[2Fe-2S] cluster</name>
        <dbReference type="ChEBI" id="CHEBI:190135"/>
    </cofactor>
    <text evidence="11">Binds 1 [2Fe-2S] cluster per subunit.</text>
</comment>
<evidence type="ECO:0000256" key="7">
    <source>
        <dbReference type="ARBA" id="ARBA00022982"/>
    </source>
</evidence>
<evidence type="ECO:0000256" key="6">
    <source>
        <dbReference type="ARBA" id="ARBA00022827"/>
    </source>
</evidence>
<dbReference type="PRINTS" id="PR00410">
    <property type="entry name" value="PHEHYDRXLASE"/>
</dbReference>
<keyword evidence="9 11" id="KW-0411">Iron-sulfur</keyword>
<keyword evidence="14" id="KW-1185">Reference proteome</keyword>
<dbReference type="GO" id="GO:0016491">
    <property type="term" value="F:oxidoreductase activity"/>
    <property type="evidence" value="ECO:0007669"/>
    <property type="project" value="InterPro"/>
</dbReference>
<dbReference type="InterPro" id="IPR001433">
    <property type="entry name" value="OxRdtase_FAD/NAD-bd"/>
</dbReference>
<proteinExistence type="inferred from homology"/>
<gene>
    <name evidence="13" type="ORF">SAMN04487931_11186</name>
</gene>
<dbReference type="InterPro" id="IPR039261">
    <property type="entry name" value="FNR_nucleotide-bd"/>
</dbReference>
<feature type="binding site" evidence="11">
    <location>
        <position position="220"/>
    </location>
    <ligand>
        <name>[2Fe-2S] cluster</name>
        <dbReference type="ChEBI" id="CHEBI:190135"/>
    </ligand>
</feature>
<reference evidence="14" key="1">
    <citation type="submission" date="2016-10" db="EMBL/GenBank/DDBJ databases">
        <authorList>
            <person name="Varghese N."/>
            <person name="Submissions S."/>
        </authorList>
    </citation>
    <scope>NUCLEOTIDE SEQUENCE [LARGE SCALE GENOMIC DNA]</scope>
    <source>
        <strain evidence="14">DSM 3384</strain>
    </source>
</reference>
<evidence type="ECO:0000256" key="11">
    <source>
        <dbReference type="PIRSR" id="PIRSR006816-2"/>
    </source>
</evidence>
<evidence type="ECO:0000256" key="1">
    <source>
        <dbReference type="ARBA" id="ARBA00006422"/>
    </source>
</evidence>
<organism evidence="13 14">
    <name type="scientific">Desulfobacula phenolica</name>
    <dbReference type="NCBI Taxonomy" id="90732"/>
    <lineage>
        <taxon>Bacteria</taxon>
        <taxon>Pseudomonadati</taxon>
        <taxon>Thermodesulfobacteriota</taxon>
        <taxon>Desulfobacteria</taxon>
        <taxon>Desulfobacterales</taxon>
        <taxon>Desulfobacteraceae</taxon>
        <taxon>Desulfobacula</taxon>
    </lineage>
</organism>
<dbReference type="PROSITE" id="PS51384">
    <property type="entry name" value="FAD_FR"/>
    <property type="match status" value="1"/>
</dbReference>
<dbReference type="EMBL" id="FNLL01000011">
    <property type="protein sequence ID" value="SDU53187.1"/>
    <property type="molecule type" value="Genomic_DNA"/>
</dbReference>
<dbReference type="Gene3D" id="2.10.240.10">
    <property type="entry name" value="Dihydroorotate dehydrogenase, electron transfer subunit"/>
    <property type="match status" value="1"/>
</dbReference>
<dbReference type="Pfam" id="PF10418">
    <property type="entry name" value="DHODB_Fe-S_bind"/>
    <property type="match status" value="1"/>
</dbReference>
<dbReference type="InterPro" id="IPR037117">
    <property type="entry name" value="Dihydroorotate_DH_ele_sf"/>
</dbReference>
<evidence type="ECO:0000259" key="12">
    <source>
        <dbReference type="PROSITE" id="PS51384"/>
    </source>
</evidence>
<evidence type="ECO:0000256" key="5">
    <source>
        <dbReference type="ARBA" id="ARBA00022723"/>
    </source>
</evidence>
<dbReference type="PIRSF" id="PIRSF006816">
    <property type="entry name" value="Cyc3_hyd_g"/>
    <property type="match status" value="1"/>
</dbReference>
<keyword evidence="3" id="KW-0285">Flavoprotein</keyword>
<evidence type="ECO:0000256" key="2">
    <source>
        <dbReference type="ARBA" id="ARBA00022448"/>
    </source>
</evidence>
<sequence length="271" mass="30295">MMNTITDQKHIMLRVDEKRIEGTAFATLFFNYAMPFKPGQFVMVWIPGVDEKPYTICFHSKDRFAITIEAKGIFSQKAVSLNKGDLVGIRGPFGNGFDIQTDHTVAVVAGGCGMAPLAPLVEILDKNTTVIHGAKSKEYILYPDRFDTRRQFCTDDGSFGQKGLVTDLLEKAIASGRQFDMVYTCGPEIMMYHVFNLCETHHIPCQVSLERYMRCGFGVCGACVCGKQLVCKDGPVFGSGELREMNDFNTKALLKSGKDVELSQYFSWRCK</sequence>
<dbReference type="GO" id="GO:0050660">
    <property type="term" value="F:flavin adenine dinucleotide binding"/>
    <property type="evidence" value="ECO:0007669"/>
    <property type="project" value="InterPro"/>
</dbReference>
<dbReference type="Pfam" id="PF00175">
    <property type="entry name" value="NAD_binding_1"/>
    <property type="match status" value="1"/>
</dbReference>
<evidence type="ECO:0000256" key="10">
    <source>
        <dbReference type="ARBA" id="ARBA00034078"/>
    </source>
</evidence>
<evidence type="ECO:0000256" key="9">
    <source>
        <dbReference type="ARBA" id="ARBA00023014"/>
    </source>
</evidence>
<evidence type="ECO:0000256" key="8">
    <source>
        <dbReference type="ARBA" id="ARBA00023004"/>
    </source>
</evidence>
<dbReference type="GO" id="GO:0046872">
    <property type="term" value="F:metal ion binding"/>
    <property type="evidence" value="ECO:0007669"/>
    <property type="project" value="UniProtKB-KW"/>
</dbReference>
<evidence type="ECO:0000256" key="3">
    <source>
        <dbReference type="ARBA" id="ARBA00022630"/>
    </source>
</evidence>
<feature type="binding site" evidence="11">
    <location>
        <position position="215"/>
    </location>
    <ligand>
        <name>[2Fe-2S] cluster</name>
        <dbReference type="ChEBI" id="CHEBI:190135"/>
    </ligand>
</feature>
<comment type="cofactor">
    <cofactor evidence="10">
        <name>[2Fe-2S] cluster</name>
        <dbReference type="ChEBI" id="CHEBI:190135"/>
    </cofactor>
</comment>
<feature type="binding site" evidence="11">
    <location>
        <position position="223"/>
    </location>
    <ligand>
        <name>[2Fe-2S] cluster</name>
        <dbReference type="ChEBI" id="CHEBI:190135"/>
    </ligand>
</feature>
<dbReference type="PANTHER" id="PTHR43513:SF3">
    <property type="entry name" value="DIHYDROOROTATE DEHYDROGENASE B (NAD(+)), ELECTRON TRANSFER SUBUNIT-RELATED"/>
    <property type="match status" value="1"/>
</dbReference>
<evidence type="ECO:0000313" key="13">
    <source>
        <dbReference type="EMBL" id="SDU53187.1"/>
    </source>
</evidence>
<evidence type="ECO:0000313" key="14">
    <source>
        <dbReference type="Proteomes" id="UP000199608"/>
    </source>
</evidence>
<keyword evidence="2" id="KW-0813">Transport</keyword>
<keyword evidence="4 11" id="KW-0001">2Fe-2S</keyword>
<dbReference type="InterPro" id="IPR017938">
    <property type="entry name" value="Riboflavin_synthase-like_b-brl"/>
</dbReference>
<dbReference type="GO" id="GO:0051537">
    <property type="term" value="F:2 iron, 2 sulfur cluster binding"/>
    <property type="evidence" value="ECO:0007669"/>
    <property type="project" value="UniProtKB-KW"/>
</dbReference>
<keyword evidence="5 11" id="KW-0479">Metal-binding</keyword>
<evidence type="ECO:0000256" key="4">
    <source>
        <dbReference type="ARBA" id="ARBA00022714"/>
    </source>
</evidence>
<keyword evidence="7" id="KW-0249">Electron transport</keyword>
<dbReference type="SUPFAM" id="SSF52343">
    <property type="entry name" value="Ferredoxin reductase-like, C-terminal NADP-linked domain"/>
    <property type="match status" value="1"/>
</dbReference>
<dbReference type="SUPFAM" id="SSF63380">
    <property type="entry name" value="Riboflavin synthase domain-like"/>
    <property type="match status" value="1"/>
</dbReference>
<dbReference type="Proteomes" id="UP000199608">
    <property type="component" value="Unassembled WGS sequence"/>
</dbReference>
<dbReference type="Gene3D" id="2.40.30.10">
    <property type="entry name" value="Translation factors"/>
    <property type="match status" value="1"/>
</dbReference>
<feature type="binding site" evidence="11">
    <location>
        <position position="231"/>
    </location>
    <ligand>
        <name>[2Fe-2S] cluster</name>
        <dbReference type="ChEBI" id="CHEBI:190135"/>
    </ligand>
</feature>
<dbReference type="PANTHER" id="PTHR43513">
    <property type="entry name" value="DIHYDROOROTATE DEHYDROGENASE B (NAD(+)), ELECTRON TRANSFER SUBUNIT"/>
    <property type="match status" value="1"/>
</dbReference>
<dbReference type="GO" id="GO:0006221">
    <property type="term" value="P:pyrimidine nucleotide biosynthetic process"/>
    <property type="evidence" value="ECO:0007669"/>
    <property type="project" value="InterPro"/>
</dbReference>
<keyword evidence="6" id="KW-0274">FAD</keyword>
<comment type="similarity">
    <text evidence="1">Belongs to the PyrK family.</text>
</comment>
<dbReference type="InterPro" id="IPR019480">
    <property type="entry name" value="Dihydroorotate_DH_Fe-S-bd"/>
</dbReference>
<dbReference type="Gene3D" id="3.40.50.80">
    <property type="entry name" value="Nucleotide-binding domain of ferredoxin-NADP reductase (FNR) module"/>
    <property type="match status" value="1"/>
</dbReference>
<feature type="domain" description="FAD-binding FR-type" evidence="12">
    <location>
        <begin position="1"/>
        <end position="99"/>
    </location>
</feature>
<dbReference type="NCBIfam" id="NF000796">
    <property type="entry name" value="PRK00054.1-1"/>
    <property type="match status" value="1"/>
</dbReference>
<dbReference type="InterPro" id="IPR017927">
    <property type="entry name" value="FAD-bd_FR_type"/>
</dbReference>
<dbReference type="AlphaFoldDB" id="A0A1H2J9T7"/>
<dbReference type="InterPro" id="IPR012165">
    <property type="entry name" value="Cyt_c3_hydrogenase_gsu"/>
</dbReference>